<dbReference type="Gene3D" id="3.80.10.10">
    <property type="entry name" value="Ribonuclease Inhibitor"/>
    <property type="match status" value="1"/>
</dbReference>
<proteinExistence type="predicted"/>
<protein>
    <recommendedName>
        <fullName evidence="3">F-box domain-containing protein</fullName>
    </recommendedName>
</protein>
<reference evidence="1 2" key="1">
    <citation type="journal article" date="2012" name="Science">
        <title>The Paleozoic origin of enzymatic lignin decomposition reconstructed from 31 fungal genomes.</title>
        <authorList>
            <person name="Floudas D."/>
            <person name="Binder M."/>
            <person name="Riley R."/>
            <person name="Barry K."/>
            <person name="Blanchette R.A."/>
            <person name="Henrissat B."/>
            <person name="Martinez A.T."/>
            <person name="Otillar R."/>
            <person name="Spatafora J.W."/>
            <person name="Yadav J.S."/>
            <person name="Aerts A."/>
            <person name="Benoit I."/>
            <person name="Boyd A."/>
            <person name="Carlson A."/>
            <person name="Copeland A."/>
            <person name="Coutinho P.M."/>
            <person name="de Vries R.P."/>
            <person name="Ferreira P."/>
            <person name="Findley K."/>
            <person name="Foster B."/>
            <person name="Gaskell J."/>
            <person name="Glotzer D."/>
            <person name="Gorecki P."/>
            <person name="Heitman J."/>
            <person name="Hesse C."/>
            <person name="Hori C."/>
            <person name="Igarashi K."/>
            <person name="Jurgens J.A."/>
            <person name="Kallen N."/>
            <person name="Kersten P."/>
            <person name="Kohler A."/>
            <person name="Kuees U."/>
            <person name="Kumar T.K.A."/>
            <person name="Kuo A."/>
            <person name="LaButti K."/>
            <person name="Larrondo L.F."/>
            <person name="Lindquist E."/>
            <person name="Ling A."/>
            <person name="Lombard V."/>
            <person name="Lucas S."/>
            <person name="Lundell T."/>
            <person name="Martin R."/>
            <person name="McLaughlin D.J."/>
            <person name="Morgenstern I."/>
            <person name="Morin E."/>
            <person name="Murat C."/>
            <person name="Nagy L.G."/>
            <person name="Nolan M."/>
            <person name="Ohm R.A."/>
            <person name="Patyshakuliyeva A."/>
            <person name="Rokas A."/>
            <person name="Ruiz-Duenas F.J."/>
            <person name="Sabat G."/>
            <person name="Salamov A."/>
            <person name="Samejima M."/>
            <person name="Schmutz J."/>
            <person name="Slot J.C."/>
            <person name="St John F."/>
            <person name="Stenlid J."/>
            <person name="Sun H."/>
            <person name="Sun S."/>
            <person name="Syed K."/>
            <person name="Tsang A."/>
            <person name="Wiebenga A."/>
            <person name="Young D."/>
            <person name="Pisabarro A."/>
            <person name="Eastwood D.C."/>
            <person name="Martin F."/>
            <person name="Cullen D."/>
            <person name="Grigoriev I.V."/>
            <person name="Hibbett D.S."/>
        </authorList>
    </citation>
    <scope>NUCLEOTIDE SEQUENCE [LARGE SCALE GENOMIC DNA]</scope>
    <source>
        <strain evidence="1 2">ATCC 11539</strain>
    </source>
</reference>
<dbReference type="Proteomes" id="UP000030669">
    <property type="component" value="Unassembled WGS sequence"/>
</dbReference>
<dbReference type="EMBL" id="KB469315">
    <property type="protein sequence ID" value="EPQ50478.1"/>
    <property type="molecule type" value="Genomic_DNA"/>
</dbReference>
<evidence type="ECO:0000313" key="2">
    <source>
        <dbReference type="Proteomes" id="UP000030669"/>
    </source>
</evidence>
<name>S7PSU9_GLOTA</name>
<dbReference type="OrthoDB" id="3543113at2759"/>
<dbReference type="GeneID" id="19309924"/>
<organism evidence="1 2">
    <name type="scientific">Gloeophyllum trabeum (strain ATCC 11539 / FP-39264 / Madison 617)</name>
    <name type="common">Brown rot fungus</name>
    <dbReference type="NCBI Taxonomy" id="670483"/>
    <lineage>
        <taxon>Eukaryota</taxon>
        <taxon>Fungi</taxon>
        <taxon>Dikarya</taxon>
        <taxon>Basidiomycota</taxon>
        <taxon>Agaricomycotina</taxon>
        <taxon>Agaricomycetes</taxon>
        <taxon>Gloeophyllales</taxon>
        <taxon>Gloeophyllaceae</taxon>
        <taxon>Gloeophyllum</taxon>
    </lineage>
</organism>
<dbReference type="RefSeq" id="XP_007871015.1">
    <property type="nucleotide sequence ID" value="XM_007872824.1"/>
</dbReference>
<evidence type="ECO:0008006" key="3">
    <source>
        <dbReference type="Google" id="ProtNLM"/>
    </source>
</evidence>
<gene>
    <name evidence="1" type="ORF">GLOTRDRAFT_96971</name>
</gene>
<keyword evidence="2" id="KW-1185">Reference proteome</keyword>
<accession>S7PSU9</accession>
<dbReference type="SUPFAM" id="SSF52047">
    <property type="entry name" value="RNI-like"/>
    <property type="match status" value="1"/>
</dbReference>
<dbReference type="OMA" id="WRDINDP"/>
<sequence length="519" mass="58345">MHPALEQTDLLLLIFERLELHAHSNREGTKQPDLLRAALTCKTFSDVALRIMWKRLDRIHHLLRLIPGIVMRNGFCLFPVWEPVAACHIQRFCKYASYVTSLDYSGSPKIHPSVCEGLQSLRLSPVLPNLQQLNWWGVPIDGLLPTLVAENSSLLSMDISLRPESNMPDSIAELQAIVHKLHTHGPRMQRLRLTDIPVGVSLQRLAQLKHLHDLLLWFETYTLSDIRPGDLLTWDTFHAMSPFDRFRRLDIDVSNLHLPSDCPSLRFVALEMLTLRGPLSLATALLVHIQSDTLMSLNHSGIDPDSGLPALLNTAPPFPHLCHLRLEVPHTLSRYPGRDILSRFLLSPRLQTLDISCTPGSILFSKDDFVEMAHAWPQLTELSLTVLRSRDIHVDGPDARLPSVPLSVLEAFARHCPELREWSAPVIYDTPLQTVSPPVAHENLESLFVSTPAPDTPTAGEAARFVYSIFPSVQTIYERAAYRTIEAMVRCLRMGRQDFLSGNSEWDSESGEGDTASST</sequence>
<dbReference type="KEGG" id="gtr:GLOTRDRAFT_96971"/>
<dbReference type="InterPro" id="IPR032675">
    <property type="entry name" value="LRR_dom_sf"/>
</dbReference>
<dbReference type="HOGENOM" id="CLU_524824_0_0_1"/>
<evidence type="ECO:0000313" key="1">
    <source>
        <dbReference type="EMBL" id="EPQ50478.1"/>
    </source>
</evidence>
<dbReference type="AlphaFoldDB" id="S7PSU9"/>